<protein>
    <submittedName>
        <fullName evidence="1">Uncharacterized protein</fullName>
    </submittedName>
</protein>
<dbReference type="STRING" id="1120990.SAMN03080614_10379"/>
<evidence type="ECO:0000313" key="1">
    <source>
        <dbReference type="EMBL" id="SET04708.1"/>
    </source>
</evidence>
<dbReference type="OrthoDB" id="2382231at2"/>
<accession>A0A1I0BCV2</accession>
<gene>
    <name evidence="1" type="ORF">SAMN03080614_10379</name>
</gene>
<dbReference type="EMBL" id="FOIF01000037">
    <property type="protein sequence ID" value="SET04708.1"/>
    <property type="molecule type" value="Genomic_DNA"/>
</dbReference>
<reference evidence="2" key="1">
    <citation type="submission" date="2016-10" db="EMBL/GenBank/DDBJ databases">
        <authorList>
            <person name="Varghese N."/>
            <person name="Submissions S."/>
        </authorList>
    </citation>
    <scope>NUCLEOTIDE SEQUENCE [LARGE SCALE GENOMIC DNA]</scope>
    <source>
        <strain evidence="2">DSM 13577</strain>
    </source>
</reference>
<sequence length="62" mass="7457">MKSKIISFFKKKKEKEDLYETCLICKTKTHIRKDQPIEERYGYVEGVGQVCYDCYQEIKKQS</sequence>
<proteinExistence type="predicted"/>
<dbReference type="RefSeq" id="WP_091351088.1">
    <property type="nucleotide sequence ID" value="NZ_FOIF01000037.1"/>
</dbReference>
<evidence type="ECO:0000313" key="2">
    <source>
        <dbReference type="Proteomes" id="UP000243819"/>
    </source>
</evidence>
<keyword evidence="2" id="KW-1185">Reference proteome</keyword>
<dbReference type="Proteomes" id="UP000243819">
    <property type="component" value="Unassembled WGS sequence"/>
</dbReference>
<organism evidence="1 2">
    <name type="scientific">Anaerobranca gottschalkii DSM 13577</name>
    <dbReference type="NCBI Taxonomy" id="1120990"/>
    <lineage>
        <taxon>Bacteria</taxon>
        <taxon>Bacillati</taxon>
        <taxon>Bacillota</taxon>
        <taxon>Clostridia</taxon>
        <taxon>Eubacteriales</taxon>
        <taxon>Proteinivoracaceae</taxon>
        <taxon>Anaerobranca</taxon>
    </lineage>
</organism>
<name>A0A1I0BCV2_9FIRM</name>
<dbReference type="AlphaFoldDB" id="A0A1I0BCV2"/>